<sequence length="861" mass="95313">MLVFSKLVRKLVLLSLLLLVGATAHGKTMLFNRDWKFVLGDVKGAEAPNFSDATWEHIGLPHSFSIPYFESKQFYMGYGWYRKSFELDVCDAGKSISLDFDGVFQDAELYVNGHLAGRHVGGYTGFSVPISQLTHLGKNVVAIRVNNVWQPNVAPRAGEHVFSGGIYRDVRLTIQNPVHVAWNGVAVTTPELETTYGKASRVSVKAMVTNASLQDELVEVRAIVQDAHGNRKAMARSKVFLATGEQQEVALLTQQVKNPSLWSPDTPVLYTLKTQVLKKGKVLDETISTFGFRWLKWTADHGFFLNGKHVVLHGANVHQDQAGWGDAVTDSAAWRDVNMVKDAGMNFIRGSHYPHSPAFVKACDQLGVMFWSEAPFWGTGGNGLDGWWAASAYPTTAKDTAAFDKSCLQQLEEMIRIHRNSPSVIVWSMCNEPFFTAWGTIDSVKRLLGKMVELTHLLDPTRKAAIGGCQRPIDKDRIDHIGDVAGYNGDGANIKEFQNPGIPNVVSEYGSTIDRRPGKLAPGWGDLARDEGYKGKEWRSGQAIWCAFDHGTIAKGDFGRMGFIDYQRIPKRRYYWYQKENLGIEPPAESREGQPAKIRLAASKTKGIKADGTDDAQLLATIVDKSGNSLSNSPNTTLRIVSGPGRFPTGSSITFSKDSDICILDGKAAITIRSYYAGETIVEASSEGLPTERLALSFVGAPDFQEGISRQSDEHPYRRFESSMQQVSKLTLGKGNPTFASSMEQEHTAPHAADGNTKSYWLPDKADDNPSLTLDMERCVYIQQVHLAFPQKGCYHYTLEGSLDGETWFMLHDMGKNAAMLTSEDIQINDTHILSRFVRIRFYDTKVCPVGIAELSADVVE</sequence>
<feature type="domain" description="F5/8 type C" evidence="3">
    <location>
        <begin position="725"/>
        <end position="840"/>
    </location>
</feature>
<dbReference type="GO" id="GO:0004553">
    <property type="term" value="F:hydrolase activity, hydrolyzing O-glycosyl compounds"/>
    <property type="evidence" value="ECO:0007669"/>
    <property type="project" value="InterPro"/>
</dbReference>
<comment type="similarity">
    <text evidence="1">Belongs to the glycosyl hydrolase 2 family.</text>
</comment>
<dbReference type="PANTHER" id="PTHR42732">
    <property type="entry name" value="BETA-GALACTOSIDASE"/>
    <property type="match status" value="1"/>
</dbReference>
<comment type="caution">
    <text evidence="4">The sequence shown here is derived from an EMBL/GenBank/DDBJ whole genome shotgun (WGS) entry which is preliminary data.</text>
</comment>
<dbReference type="PROSITE" id="PS50022">
    <property type="entry name" value="FA58C_3"/>
    <property type="match status" value="1"/>
</dbReference>
<dbReference type="Proteomes" id="UP001196316">
    <property type="component" value="Unassembled WGS sequence"/>
</dbReference>
<evidence type="ECO:0000259" key="3">
    <source>
        <dbReference type="PROSITE" id="PS50022"/>
    </source>
</evidence>
<feature type="region of interest" description="Disordered" evidence="2">
    <location>
        <begin position="735"/>
        <end position="760"/>
    </location>
</feature>
<accession>A0AAW4NDS8</accession>
<protein>
    <submittedName>
        <fullName evidence="4">Discoidin domain-containing protein</fullName>
    </submittedName>
</protein>
<dbReference type="InterPro" id="IPR006103">
    <property type="entry name" value="Glyco_hydro_2_cat"/>
</dbReference>
<reference evidence="4" key="1">
    <citation type="submission" date="2021-06" db="EMBL/GenBank/DDBJ databases">
        <title>Collection of gut derived symbiotic bacterial strains cultured from healthy donors.</title>
        <authorList>
            <person name="Lin H."/>
            <person name="Littmann E."/>
            <person name="Pamer E.G."/>
        </authorList>
    </citation>
    <scope>NUCLEOTIDE SEQUENCE</scope>
    <source>
        <strain evidence="4">MSK.21.60</strain>
    </source>
</reference>
<dbReference type="PANTHER" id="PTHR42732:SF1">
    <property type="entry name" value="BETA-MANNOSIDASE"/>
    <property type="match status" value="1"/>
</dbReference>
<organism evidence="4 5">
    <name type="scientific">Segatella copri</name>
    <dbReference type="NCBI Taxonomy" id="165179"/>
    <lineage>
        <taxon>Bacteria</taxon>
        <taxon>Pseudomonadati</taxon>
        <taxon>Bacteroidota</taxon>
        <taxon>Bacteroidia</taxon>
        <taxon>Bacteroidales</taxon>
        <taxon>Prevotellaceae</taxon>
        <taxon>Segatella</taxon>
    </lineage>
</organism>
<evidence type="ECO:0000256" key="2">
    <source>
        <dbReference type="SAM" id="MobiDB-lite"/>
    </source>
</evidence>
<dbReference type="Pfam" id="PF02836">
    <property type="entry name" value="Glyco_hydro_2_C"/>
    <property type="match status" value="1"/>
</dbReference>
<dbReference type="AlphaFoldDB" id="A0AAW4NDS8"/>
<dbReference type="Pfam" id="PF00754">
    <property type="entry name" value="F5_F8_type_C"/>
    <property type="match status" value="1"/>
</dbReference>
<evidence type="ECO:0000313" key="5">
    <source>
        <dbReference type="Proteomes" id="UP001196316"/>
    </source>
</evidence>
<dbReference type="InterPro" id="IPR051913">
    <property type="entry name" value="GH2_Domain-Containing"/>
</dbReference>
<dbReference type="InterPro" id="IPR006104">
    <property type="entry name" value="Glyco_hydro_2_N"/>
</dbReference>
<dbReference type="EMBL" id="JAHOEP010000068">
    <property type="protein sequence ID" value="MBV3409590.1"/>
    <property type="molecule type" value="Genomic_DNA"/>
</dbReference>
<dbReference type="InterPro" id="IPR000421">
    <property type="entry name" value="FA58C"/>
</dbReference>
<evidence type="ECO:0000313" key="4">
    <source>
        <dbReference type="EMBL" id="MBV3409590.1"/>
    </source>
</evidence>
<dbReference type="GO" id="GO:0005975">
    <property type="term" value="P:carbohydrate metabolic process"/>
    <property type="evidence" value="ECO:0007669"/>
    <property type="project" value="InterPro"/>
</dbReference>
<dbReference type="RefSeq" id="WP_217327202.1">
    <property type="nucleotide sequence ID" value="NZ_JAHOEK010000068.1"/>
</dbReference>
<proteinExistence type="inferred from homology"/>
<evidence type="ECO:0000256" key="1">
    <source>
        <dbReference type="ARBA" id="ARBA00007401"/>
    </source>
</evidence>
<name>A0AAW4NDS8_9BACT</name>
<dbReference type="InterPro" id="IPR006102">
    <property type="entry name" value="Ig-like_GH2"/>
</dbReference>
<gene>
    <name evidence="4" type="ORF">KSW80_14505</name>
</gene>
<dbReference type="Pfam" id="PF00703">
    <property type="entry name" value="Glyco_hydro_2"/>
    <property type="match status" value="1"/>
</dbReference>
<dbReference type="Pfam" id="PF02837">
    <property type="entry name" value="Glyco_hydro_2_N"/>
    <property type="match status" value="1"/>
</dbReference>